<sequence length="738" mass="79553">MKKQLLIFFFFLSFNAIYAQIFTGNVMFQNPNCPGEPSGLIHVNATGGVPPYTFSVMQNGGPMYGPTSNSVFTNLFAGVYTVNAFDSSVPQQMFSMNVIITEPAPLYFTVAVEGHTVTVSVVNSGNYQYSLDNGPSQSSNIFTNVSVGMHQITVVNENGCVLLQNITVDPLLELSVTSNYVDYNNDGFTNVGDVIAYQFTVTNNENAPITNLTLSGNDLTINGSLATLNPSASDATTFTGTHVITQQDINNGWFSTNVAANGTYDGNLYSIAVIDEEALSITDGIKLNAFVDTNTNGIQDGGEQNFTLGNFQCQMNNNGINHIITASSGVHYIYETNPANMYNVSYSIGNVNPLQYSLGTSSYNNVSVATGSGVTTYNFPVTVLDHKDLEVAVFPNGAPPRPGFTYTNRLMYKNNGNQTIDSGTLTFIKDNAVTITGISQSGTVSGTNGFTYNFTNLLPGEVRYIDVIMQVPTIPTVALGQTITNNFLATISGTDINTSNNASSLTQTIVGSYDPNDKIESHGGKILHSSFTSNDYLTYTIQFENTGTANAVNVRVNDVLDSKLDETTVRMINASHDYALDRVGNNLNWKFNGIELEPSVANTAIGKGYVTFQIKPKPGYAIGDIIPNTASIYFDFNPAIVTNTFNTEFVSTLSVANFESESFAVYPNPTIGVLTILSKNSSRSINNVVVSDVLGKTVQTNSFNSSKVVLDLSGLNSGVYFVKVQSEGVEKVLKIVKQ</sequence>
<evidence type="ECO:0000259" key="5">
    <source>
        <dbReference type="Pfam" id="PF24595"/>
    </source>
</evidence>
<feature type="signal peptide" evidence="2">
    <location>
        <begin position="1"/>
        <end position="19"/>
    </location>
</feature>
<dbReference type="InterPro" id="IPR025667">
    <property type="entry name" value="SprB_repeat"/>
</dbReference>
<evidence type="ECO:0000259" key="4">
    <source>
        <dbReference type="Pfam" id="PF24346"/>
    </source>
</evidence>
<proteinExistence type="predicted"/>
<dbReference type="Gene3D" id="2.60.40.740">
    <property type="match status" value="1"/>
</dbReference>
<name>A0A1M6AF37_9FLAO</name>
<dbReference type="NCBIfam" id="TIGR04183">
    <property type="entry name" value="Por_Secre_tail"/>
    <property type="match status" value="1"/>
</dbReference>
<dbReference type="InterPro" id="IPR055354">
    <property type="entry name" value="DUF7507"/>
</dbReference>
<gene>
    <name evidence="6" type="ORF">SAMN05444363_0181</name>
</gene>
<keyword evidence="7" id="KW-1185">Reference proteome</keyword>
<feature type="domain" description="DUF7619" evidence="5">
    <location>
        <begin position="514"/>
        <end position="648"/>
    </location>
</feature>
<dbReference type="Pfam" id="PF24595">
    <property type="entry name" value="DUF7619"/>
    <property type="match status" value="1"/>
</dbReference>
<dbReference type="RefSeq" id="WP_073307689.1">
    <property type="nucleotide sequence ID" value="NZ_FQZI01000001.1"/>
</dbReference>
<evidence type="ECO:0000313" key="6">
    <source>
        <dbReference type="EMBL" id="SHI35085.1"/>
    </source>
</evidence>
<evidence type="ECO:0000256" key="1">
    <source>
        <dbReference type="ARBA" id="ARBA00022729"/>
    </source>
</evidence>
<evidence type="ECO:0000259" key="3">
    <source>
        <dbReference type="Pfam" id="PF18962"/>
    </source>
</evidence>
<accession>A0A1M6AF37</accession>
<dbReference type="Pfam" id="PF18962">
    <property type="entry name" value="Por_Secre_tail"/>
    <property type="match status" value="1"/>
</dbReference>
<evidence type="ECO:0000313" key="7">
    <source>
        <dbReference type="Proteomes" id="UP000184488"/>
    </source>
</evidence>
<dbReference type="AlphaFoldDB" id="A0A1M6AF37"/>
<dbReference type="InterPro" id="IPR026444">
    <property type="entry name" value="Secre_tail"/>
</dbReference>
<dbReference type="EMBL" id="FQZI01000001">
    <property type="protein sequence ID" value="SHI35085.1"/>
    <property type="molecule type" value="Genomic_DNA"/>
</dbReference>
<dbReference type="NCBIfam" id="TIGR01451">
    <property type="entry name" value="B_ant_repeat"/>
    <property type="match status" value="1"/>
</dbReference>
<dbReference type="Pfam" id="PF24346">
    <property type="entry name" value="DUF7507"/>
    <property type="match status" value="1"/>
</dbReference>
<feature type="domain" description="DUF7507" evidence="4">
    <location>
        <begin position="185"/>
        <end position="264"/>
    </location>
</feature>
<dbReference type="InterPro" id="IPR055353">
    <property type="entry name" value="DUF7619"/>
</dbReference>
<organism evidence="6 7">
    <name type="scientific">Flavobacterium terrae</name>
    <dbReference type="NCBI Taxonomy" id="415425"/>
    <lineage>
        <taxon>Bacteria</taxon>
        <taxon>Pseudomonadati</taxon>
        <taxon>Bacteroidota</taxon>
        <taxon>Flavobacteriia</taxon>
        <taxon>Flavobacteriales</taxon>
        <taxon>Flavobacteriaceae</taxon>
        <taxon>Flavobacterium</taxon>
    </lineage>
</organism>
<dbReference type="OrthoDB" id="1110367at2"/>
<dbReference type="Proteomes" id="UP000184488">
    <property type="component" value="Unassembled WGS sequence"/>
</dbReference>
<dbReference type="Pfam" id="PF13573">
    <property type="entry name" value="SprB"/>
    <property type="match status" value="1"/>
</dbReference>
<feature type="chain" id="PRO_5012500172" evidence="2">
    <location>
        <begin position="20"/>
        <end position="738"/>
    </location>
</feature>
<dbReference type="InterPro" id="IPR047589">
    <property type="entry name" value="DUF11_rpt"/>
</dbReference>
<dbReference type="STRING" id="415425.SAMN05444363_0181"/>
<evidence type="ECO:0000256" key="2">
    <source>
        <dbReference type="SAM" id="SignalP"/>
    </source>
</evidence>
<protein>
    <submittedName>
        <fullName evidence="6">Conserved repeat domain-containing protein/Por secretion system C-terminal sorting domain-containing protein</fullName>
    </submittedName>
</protein>
<keyword evidence="1 2" id="KW-0732">Signal</keyword>
<reference evidence="7" key="1">
    <citation type="submission" date="2016-11" db="EMBL/GenBank/DDBJ databases">
        <authorList>
            <person name="Varghese N."/>
            <person name="Submissions S."/>
        </authorList>
    </citation>
    <scope>NUCLEOTIDE SEQUENCE [LARGE SCALE GENOMIC DNA]</scope>
    <source>
        <strain evidence="7">DSM 18829</strain>
    </source>
</reference>
<feature type="domain" description="Secretion system C-terminal sorting" evidence="3">
    <location>
        <begin position="665"/>
        <end position="735"/>
    </location>
</feature>